<accession>A0A436ZVP7</accession>
<sequence length="95" mass="10699">MLSSVFQRCLEQPLLDKNRTLRERFLLEKVDDSKPEPDHFDADSSCSLIFAAALNWLILEPGFCLPKFLNAPFITIPDSHALQGSINVPIRSGQD</sequence>
<dbReference type="RefSeq" id="XP_067488543.1">
    <property type="nucleotide sequence ID" value="XM_067636982.1"/>
</dbReference>
<dbReference type="AlphaFoldDB" id="A0A436ZVP7"/>
<protein>
    <submittedName>
        <fullName evidence="1">Uncharacterized protein</fullName>
    </submittedName>
</protein>
<evidence type="ECO:0000313" key="1">
    <source>
        <dbReference type="EMBL" id="RVD82999.1"/>
    </source>
</evidence>
<dbReference type="GeneID" id="93589715"/>
<dbReference type="Proteomes" id="UP000283090">
    <property type="component" value="Unassembled WGS sequence"/>
</dbReference>
<organism evidence="1 2">
    <name type="scientific">Arthrobotrys flagrans</name>
    <name type="common">Nematode-trapping fungus</name>
    <name type="synonym">Trichothecium flagrans</name>
    <dbReference type="NCBI Taxonomy" id="97331"/>
    <lineage>
        <taxon>Eukaryota</taxon>
        <taxon>Fungi</taxon>
        <taxon>Dikarya</taxon>
        <taxon>Ascomycota</taxon>
        <taxon>Pezizomycotina</taxon>
        <taxon>Orbiliomycetes</taxon>
        <taxon>Orbiliales</taxon>
        <taxon>Orbiliaceae</taxon>
        <taxon>Arthrobotrys</taxon>
    </lineage>
</organism>
<dbReference type="EMBL" id="SAEB01000009">
    <property type="protein sequence ID" value="RVD82999.1"/>
    <property type="molecule type" value="Genomic_DNA"/>
</dbReference>
<name>A0A436ZVP7_ARTFL</name>
<keyword evidence="2" id="KW-1185">Reference proteome</keyword>
<comment type="caution">
    <text evidence="1">The sequence shown here is derived from an EMBL/GenBank/DDBJ whole genome shotgun (WGS) entry which is preliminary data.</text>
</comment>
<reference evidence="1 2" key="1">
    <citation type="submission" date="2019-01" db="EMBL/GenBank/DDBJ databases">
        <title>Intercellular communication is required for trap formation in the nematode-trapping fungus Duddingtonia flagrans.</title>
        <authorList>
            <person name="Youssar L."/>
            <person name="Wernet V."/>
            <person name="Hensel N."/>
            <person name="Hildebrandt H.-G."/>
            <person name="Fischer R."/>
        </authorList>
    </citation>
    <scope>NUCLEOTIDE SEQUENCE [LARGE SCALE GENOMIC DNA]</scope>
    <source>
        <strain evidence="1 2">CBS H-5679</strain>
    </source>
</reference>
<evidence type="ECO:0000313" key="2">
    <source>
        <dbReference type="Proteomes" id="UP000283090"/>
    </source>
</evidence>
<dbReference type="VEuPathDB" id="FungiDB:DFL_007404"/>
<gene>
    <name evidence="1" type="ORF">DFL_007404</name>
</gene>
<proteinExistence type="predicted"/>